<dbReference type="eggNOG" id="arCOG00563">
    <property type="taxonomic scope" value="Archaea"/>
</dbReference>
<dbReference type="AlphaFoldDB" id="Q0W3R0"/>
<dbReference type="Proteomes" id="UP000000663">
    <property type="component" value="Chromosome"/>
</dbReference>
<dbReference type="RefSeq" id="WP_012035584.1">
    <property type="nucleotide sequence ID" value="NC_009464.1"/>
</dbReference>
<gene>
    <name evidence="1" type="ORF">RCIX1780</name>
</gene>
<dbReference type="EMBL" id="AM114193">
    <property type="protein sequence ID" value="CAJ36983.1"/>
    <property type="molecule type" value="Genomic_DNA"/>
</dbReference>
<evidence type="ECO:0000313" key="2">
    <source>
        <dbReference type="Proteomes" id="UP000000663"/>
    </source>
</evidence>
<organism evidence="1 2">
    <name type="scientific">Methanocella arvoryzae (strain DSM 22066 / NBRC 105507 / MRE50)</name>
    <dbReference type="NCBI Taxonomy" id="351160"/>
    <lineage>
        <taxon>Archaea</taxon>
        <taxon>Methanobacteriati</taxon>
        <taxon>Methanobacteriota</taxon>
        <taxon>Stenosarchaea group</taxon>
        <taxon>Methanomicrobia</taxon>
        <taxon>Methanocellales</taxon>
        <taxon>Methanocellaceae</taxon>
        <taxon>Methanocella</taxon>
    </lineage>
</organism>
<protein>
    <submittedName>
        <fullName evidence="1">Uncharacterized protein</fullName>
    </submittedName>
</protein>
<accession>Q0W3R0</accession>
<dbReference type="KEGG" id="rci:RCIX1780"/>
<name>Q0W3R0_METAR</name>
<reference evidence="1 2" key="1">
    <citation type="journal article" date="2006" name="Science">
        <title>Genome of rice cluster I archaea -- the key methane producers in the rice rhizosphere.</title>
        <authorList>
            <person name="Erkel C."/>
            <person name="Kube M."/>
            <person name="Reinhardt R."/>
            <person name="Liesack W."/>
        </authorList>
    </citation>
    <scope>NUCLEOTIDE SEQUENCE [LARGE SCALE GENOMIC DNA]</scope>
    <source>
        <strain evidence="2">DSM 22066 / NBRC 105507 / MRE50</strain>
    </source>
</reference>
<evidence type="ECO:0000313" key="1">
    <source>
        <dbReference type="EMBL" id="CAJ36983.1"/>
    </source>
</evidence>
<sequence length="210" mass="23673">MNGETSRGKAAAVLALFAFILLLTYFWPVPLYATDLRNLTPDPFRADVDRYLEKLPPEERAALLLPPPEIVRATNATLNDLVITHGELNATAWIKENTLDSDRFVADIFGAELIMGMTTRVSTEGGDWANAPDPIQKMTDTNEIFTTKDPARAYQLAKGLNATYAFVPQHRRLNTGWWVSPSEVSKEKFEDGRYFQKVYSNEDVAIYKIL</sequence>
<proteinExistence type="predicted"/>
<keyword evidence="2" id="KW-1185">Reference proteome</keyword>
<dbReference type="OrthoDB" id="146602at2157"/>
<dbReference type="GeneID" id="5143202"/>